<reference evidence="3" key="1">
    <citation type="submission" date="2016-07" db="EMBL/GenBank/DDBJ databases">
        <authorList>
            <person name="Florea S."/>
            <person name="Webb J.S."/>
            <person name="Jaromczyk J."/>
            <person name="Schardl C.L."/>
        </authorList>
    </citation>
    <scope>NUCLEOTIDE SEQUENCE [LARGE SCALE GENOMIC DNA]</scope>
    <source>
        <strain evidence="3">CY1</strain>
    </source>
</reference>
<accession>A0A1V4HDJ9</accession>
<proteinExistence type="predicted"/>
<dbReference type="EMBL" id="MBTG01000028">
    <property type="protein sequence ID" value="OPH51997.1"/>
    <property type="molecule type" value="Genomic_DNA"/>
</dbReference>
<evidence type="ECO:0000256" key="1">
    <source>
        <dbReference type="SAM" id="Phobius"/>
    </source>
</evidence>
<keyword evidence="3" id="KW-1185">Reference proteome</keyword>
<dbReference type="OrthoDB" id="2377160at2"/>
<keyword evidence="1" id="KW-0472">Membrane</keyword>
<dbReference type="STRING" id="1469647.BC351_34020"/>
<evidence type="ECO:0000313" key="2">
    <source>
        <dbReference type="EMBL" id="OPH51997.1"/>
    </source>
</evidence>
<keyword evidence="1" id="KW-1133">Transmembrane helix</keyword>
<evidence type="ECO:0000313" key="3">
    <source>
        <dbReference type="Proteomes" id="UP000190626"/>
    </source>
</evidence>
<evidence type="ECO:0008006" key="4">
    <source>
        <dbReference type="Google" id="ProtNLM"/>
    </source>
</evidence>
<dbReference type="Proteomes" id="UP000190626">
    <property type="component" value="Unassembled WGS sequence"/>
</dbReference>
<comment type="caution">
    <text evidence="2">The sequence shown here is derived from an EMBL/GenBank/DDBJ whole genome shotgun (WGS) entry which is preliminary data.</text>
</comment>
<name>A0A1V4HDJ9_9BACL</name>
<sequence length="81" mass="9409">MNAVTPFLLFYGAWLIGIIVLFLLGYMIYDKRYKNNGANTPAKPSNGFLSTPEVFIDPKDGFTYRVYYNPRSGDREYIREK</sequence>
<dbReference type="RefSeq" id="WP_079416723.1">
    <property type="nucleotide sequence ID" value="NZ_MBTG01000028.1"/>
</dbReference>
<protein>
    <recommendedName>
        <fullName evidence="4">HD family phosphohydrolase</fullName>
    </recommendedName>
</protein>
<keyword evidence="1" id="KW-0812">Transmembrane</keyword>
<feature type="transmembrane region" description="Helical" evidence="1">
    <location>
        <begin position="6"/>
        <end position="29"/>
    </location>
</feature>
<gene>
    <name evidence="2" type="ORF">BC351_34020</name>
</gene>
<dbReference type="AlphaFoldDB" id="A0A1V4HDJ9"/>
<organism evidence="2 3">
    <name type="scientific">Paenibacillus ferrarius</name>
    <dbReference type="NCBI Taxonomy" id="1469647"/>
    <lineage>
        <taxon>Bacteria</taxon>
        <taxon>Bacillati</taxon>
        <taxon>Bacillota</taxon>
        <taxon>Bacilli</taxon>
        <taxon>Bacillales</taxon>
        <taxon>Paenibacillaceae</taxon>
        <taxon>Paenibacillus</taxon>
    </lineage>
</organism>